<gene>
    <name evidence="10" type="ORF">GCM10009754_52820</name>
</gene>
<evidence type="ECO:0000256" key="6">
    <source>
        <dbReference type="SAM" id="MobiDB-lite"/>
    </source>
</evidence>
<dbReference type="EMBL" id="BAAANN010000022">
    <property type="protein sequence ID" value="GAA1971838.1"/>
    <property type="molecule type" value="Genomic_DNA"/>
</dbReference>
<feature type="domain" description="DNA2/NAM7 helicase-like C-terminal" evidence="8">
    <location>
        <begin position="1149"/>
        <end position="1336"/>
    </location>
</feature>
<dbReference type="InterPro" id="IPR050534">
    <property type="entry name" value="Coronavir_polyprotein_1ab"/>
</dbReference>
<comment type="caution">
    <text evidence="10">The sequence shown here is derived from an EMBL/GenBank/DDBJ whole genome shotgun (WGS) entry which is preliminary data.</text>
</comment>
<dbReference type="Proteomes" id="UP001501116">
    <property type="component" value="Unassembled WGS sequence"/>
</dbReference>
<evidence type="ECO:0000313" key="10">
    <source>
        <dbReference type="EMBL" id="GAA1971838.1"/>
    </source>
</evidence>
<keyword evidence="3" id="KW-0378">Hydrolase</keyword>
<feature type="domain" description="Restriction endonuclease type II-like" evidence="9">
    <location>
        <begin position="1389"/>
        <end position="1481"/>
    </location>
</feature>
<dbReference type="InterPro" id="IPR041679">
    <property type="entry name" value="DNA2/NAM7-like_C"/>
</dbReference>
<sequence>MTESLVERARNLFEFLKRAQELKTTPPSTVDSYQNDGIVLWLADCPDHDAVQTAHDKSAPQPDEPLLVVNRVPRGDPPELDDELAAWLHDEVDNPEQAPRLRSEILVAVEENGDAQPRRGEEVGDKGQPLRKITIEERPEIRHRYERWLALWRTWAEQELKNRPAREYYQTLFETYVQATSNPEAFELVVAMGCLSWAPADHRVVKRHLLTCPVAVTFDDSTAQLSVHRTESPVAFRVERDMLEPRLVNNPENVANVEADARYLDTHPLNRAEIGGLARRLVHSLDAEGEYRDQDDAPAPATNAVGAFAPAIILRKRTERGLVEIFRTIVEQLTETGEVPDGILPLIDPDEVRETQPATDAGAVVAVDDDLFLPMPVNDKQLEVIKRVDAQAQVLVQGPPGTGKTHTAAALISHLLAQGKRVLVTAQTDRALREVRDKLPEAIKPLSVAVVGTSREDMADLKIAVQQIAAATAEHDGARNDRDIQNCLDAIDRLRRERAGLYNHLIAAREHEIVEHEHAGYSGTLAGIARRLGTETSLYEWLLDYATVGPGEQPPLANAEIGDWRGLLLDDELIADEPESRMRLLERDAVPPPETFARLGDAEYQAAERNKEYEQLKTHAAFGAVARLNPDMRDQLRHRLGDIADEANALAGRPEQWMKDALADVRSGRAGVWQNRAGKIDEIIAHCQPAVEKFGALTEVTMPENETGRLLALAGEVRRYIGAGGQIKTTSDGTPKLGAFAPKVLKQAQPLFEQVRVDGLPPVTADKLEIVLAWGDATRTLAALDRAWPDNVAVPAEDTLHERLQWHLTELGQLRRVLNLGGRLDSEERAMARAGLPAPAWHDPHAVRAYAKLVDAAAAQDAWTAAVQPLLQLTDIVDAAARWAQAASTVRQLHAAVHGRDYDSYAVAYQRLTRLADVRGMAARRELLATRLAEQAPALARAISEAPGDVVWTQRLSRFEQAWTWASTMTWVREQEAGDVNAMQDGVARAEDKIRAQIEKIAALRAWDHAASPARITNTARADLTHYAQLVKRAGKLTGKYATDRKAEVRNAMDRCRPSVPAWIMPIYRIADQLRIEPDMFDVVVVDEASQAGTEASFLQYLAKKIVVIGDDKQVSPAAVGLELQPLRDLARQYLAHDPYRSTWQEPTQSLFDEAKKRYGKPITLTEHRRCVPEIIGFSNRIAYEPEGIRLVPVRQYGTDRLEPIRAVHLADGYVRGRTNKVNPVEVEAIVEQVEKCIADPAYDGKSFGVISLLGPAQAKQVQDQLLNRIPGREWKARDLRCGDAADFQGSERDVMFLSMVAAPVEGERMMPLTHEQYVQRFNVAVSRAKDQVWVFHSVDVKQLHNKEDMRFALLDYCYGVINRGSASNECGNDIVPEDELVDPFDSLFEQRVYNRIVDRGYNVFPQYDAAGYRIDLVVMGGNTRLAVECDGDAWHGPEVYEGDLARQRELERCGWQFFRIPGSAFDVDRAEALAGLWDMLRELEIHPSGQHAEVTPETEPSELTIETATESDSEPLGRPAGNAAAAERLEVHEPAEQVRLTEESDDEVVPHPVALAGSFAPYVEFSGSVEPVHEATRAQLVAGLEQIVLVEGPMVGSRLHSAYVKAAGGSRVGPQIAKTLNSAISSAVRRGALVSTEERGGVKWRTYRTPDQPLVRVRDLGPRQLDQMPPDELAAVMAIAADEDGWADDDRIFRATLDHLGLVRLTKQVREHLASVLALARRTQTDGSQRAQTVDTELDG</sequence>
<evidence type="ECO:0000256" key="4">
    <source>
        <dbReference type="ARBA" id="ARBA00022806"/>
    </source>
</evidence>
<dbReference type="Pfam" id="PF18741">
    <property type="entry name" value="MTES_1575"/>
    <property type="match status" value="1"/>
</dbReference>
<evidence type="ECO:0000259" key="7">
    <source>
        <dbReference type="Pfam" id="PF13086"/>
    </source>
</evidence>
<dbReference type="Pfam" id="PF13086">
    <property type="entry name" value="AAA_11"/>
    <property type="match status" value="1"/>
</dbReference>
<dbReference type="SUPFAM" id="SSF52980">
    <property type="entry name" value="Restriction endonuclease-like"/>
    <property type="match status" value="1"/>
</dbReference>
<keyword evidence="4" id="KW-0347">Helicase</keyword>
<comment type="similarity">
    <text evidence="1">Belongs to the DNA2/NAM7 helicase family.</text>
</comment>
<dbReference type="Gene3D" id="3.40.960.10">
    <property type="entry name" value="VSR Endonuclease"/>
    <property type="match status" value="1"/>
</dbReference>
<name>A0ABN2RMV1_9PSEU</name>
<dbReference type="InterPro" id="IPR027417">
    <property type="entry name" value="P-loop_NTPase"/>
</dbReference>
<feature type="domain" description="DNA2/NAM7 helicase helicase" evidence="7">
    <location>
        <begin position="377"/>
        <end position="497"/>
    </location>
</feature>
<dbReference type="RefSeq" id="WP_344424320.1">
    <property type="nucleotide sequence ID" value="NZ_BAAANN010000022.1"/>
</dbReference>
<evidence type="ECO:0000313" key="11">
    <source>
        <dbReference type="Proteomes" id="UP001501116"/>
    </source>
</evidence>
<evidence type="ECO:0000256" key="3">
    <source>
        <dbReference type="ARBA" id="ARBA00022801"/>
    </source>
</evidence>
<dbReference type="PANTHER" id="PTHR43788">
    <property type="entry name" value="DNA2/NAM7 HELICASE FAMILY MEMBER"/>
    <property type="match status" value="1"/>
</dbReference>
<dbReference type="PANTHER" id="PTHR43788:SF8">
    <property type="entry name" value="DNA-BINDING PROTEIN SMUBP-2"/>
    <property type="match status" value="1"/>
</dbReference>
<dbReference type="Gene3D" id="3.40.50.300">
    <property type="entry name" value="P-loop containing nucleotide triphosphate hydrolases"/>
    <property type="match status" value="3"/>
</dbReference>
<proteinExistence type="inferred from homology"/>
<dbReference type="Pfam" id="PF13087">
    <property type="entry name" value="AAA_12"/>
    <property type="match status" value="1"/>
</dbReference>
<keyword evidence="2" id="KW-0547">Nucleotide-binding</keyword>
<evidence type="ECO:0000256" key="5">
    <source>
        <dbReference type="ARBA" id="ARBA00022840"/>
    </source>
</evidence>
<dbReference type="SUPFAM" id="SSF52540">
    <property type="entry name" value="P-loop containing nucleoside triphosphate hydrolases"/>
    <property type="match status" value="1"/>
</dbReference>
<keyword evidence="5" id="KW-0067">ATP-binding</keyword>
<reference evidence="10 11" key="1">
    <citation type="journal article" date="2019" name="Int. J. Syst. Evol. Microbiol.">
        <title>The Global Catalogue of Microorganisms (GCM) 10K type strain sequencing project: providing services to taxonomists for standard genome sequencing and annotation.</title>
        <authorList>
            <consortium name="The Broad Institute Genomics Platform"/>
            <consortium name="The Broad Institute Genome Sequencing Center for Infectious Disease"/>
            <person name="Wu L."/>
            <person name="Ma J."/>
        </authorList>
    </citation>
    <scope>NUCLEOTIDE SEQUENCE [LARGE SCALE GENOMIC DNA]</scope>
    <source>
        <strain evidence="10 11">JCM 14545</strain>
    </source>
</reference>
<keyword evidence="11" id="KW-1185">Reference proteome</keyword>
<evidence type="ECO:0000256" key="1">
    <source>
        <dbReference type="ARBA" id="ARBA00007913"/>
    </source>
</evidence>
<evidence type="ECO:0008006" key="12">
    <source>
        <dbReference type="Google" id="ProtNLM"/>
    </source>
</evidence>
<evidence type="ECO:0000256" key="2">
    <source>
        <dbReference type="ARBA" id="ARBA00022741"/>
    </source>
</evidence>
<organism evidence="10 11">
    <name type="scientific">Amycolatopsis minnesotensis</name>
    <dbReference type="NCBI Taxonomy" id="337894"/>
    <lineage>
        <taxon>Bacteria</taxon>
        <taxon>Bacillati</taxon>
        <taxon>Actinomycetota</taxon>
        <taxon>Actinomycetes</taxon>
        <taxon>Pseudonocardiales</taxon>
        <taxon>Pseudonocardiaceae</taxon>
        <taxon>Amycolatopsis</taxon>
    </lineage>
</organism>
<dbReference type="InterPro" id="IPR049468">
    <property type="entry name" value="Restrct_endonuc-II-like_dom"/>
</dbReference>
<dbReference type="InterPro" id="IPR041677">
    <property type="entry name" value="DNA2/NAM7_AAA_11"/>
</dbReference>
<accession>A0ABN2RMV1</accession>
<dbReference type="InterPro" id="IPR047187">
    <property type="entry name" value="SF1_C_Upf1"/>
</dbReference>
<protein>
    <recommendedName>
        <fullName evidence="12">AAA domain-containing protein</fullName>
    </recommendedName>
</protein>
<dbReference type="InterPro" id="IPR011335">
    <property type="entry name" value="Restrct_endonuc-II-like"/>
</dbReference>
<evidence type="ECO:0000259" key="9">
    <source>
        <dbReference type="Pfam" id="PF18741"/>
    </source>
</evidence>
<dbReference type="CDD" id="cd18808">
    <property type="entry name" value="SF1_C_Upf1"/>
    <property type="match status" value="1"/>
</dbReference>
<feature type="region of interest" description="Disordered" evidence="6">
    <location>
        <begin position="1489"/>
        <end position="1521"/>
    </location>
</feature>
<evidence type="ECO:0000259" key="8">
    <source>
        <dbReference type="Pfam" id="PF13087"/>
    </source>
</evidence>